<keyword evidence="2" id="KW-0805">Transcription regulation</keyword>
<evidence type="ECO:0000256" key="2">
    <source>
        <dbReference type="ARBA" id="ARBA00023015"/>
    </source>
</evidence>
<evidence type="ECO:0000259" key="5">
    <source>
        <dbReference type="PROSITE" id="PS50931"/>
    </source>
</evidence>
<dbReference type="PRINTS" id="PR00039">
    <property type="entry name" value="HTHLYSR"/>
</dbReference>
<dbReference type="InterPro" id="IPR036390">
    <property type="entry name" value="WH_DNA-bd_sf"/>
</dbReference>
<dbReference type="Pfam" id="PF03466">
    <property type="entry name" value="LysR_substrate"/>
    <property type="match status" value="1"/>
</dbReference>
<dbReference type="SUPFAM" id="SSF46785">
    <property type="entry name" value="Winged helix' DNA-binding domain"/>
    <property type="match status" value="1"/>
</dbReference>
<dbReference type="RefSeq" id="WP_114583208.1">
    <property type="nucleotide sequence ID" value="NZ_QPMH01000019.1"/>
</dbReference>
<dbReference type="Gene3D" id="1.10.10.10">
    <property type="entry name" value="Winged helix-like DNA-binding domain superfamily/Winged helix DNA-binding domain"/>
    <property type="match status" value="1"/>
</dbReference>
<dbReference type="GO" id="GO:0003700">
    <property type="term" value="F:DNA-binding transcription factor activity"/>
    <property type="evidence" value="ECO:0007669"/>
    <property type="project" value="InterPro"/>
</dbReference>
<keyword evidence="3" id="KW-0238">DNA-binding</keyword>
<dbReference type="PANTHER" id="PTHR30537">
    <property type="entry name" value="HTH-TYPE TRANSCRIPTIONAL REGULATOR"/>
    <property type="match status" value="1"/>
</dbReference>
<evidence type="ECO:0000256" key="3">
    <source>
        <dbReference type="ARBA" id="ARBA00023125"/>
    </source>
</evidence>
<sequence>MSETGHPLPPFAALRAFHAAAGAGRLKDAAKTLGITESAVSHQIRNLENFVGVALFERQGRQLGLTPSGERYFAALDPAILQIREATAALMGPADRVRVTLTLPPSLAILWMIPNLGAFEAACPGIDLQLVTTARLCDMRREQIDLAIRHGHGAWSGLESRFLAAERAFPVCRPGYLDAALLADPDAALANSRLIVNSVHPDEWTEWAKAHGLKPPSMAGGLSLTALEHVLEAAESGLGLAIGRRPAVDARLQAGNLIAPFGTAETTGAGYYLCWPADVQPTAAARRVMRSLESLAEDKEGGI</sequence>
<evidence type="ECO:0000256" key="4">
    <source>
        <dbReference type="ARBA" id="ARBA00023163"/>
    </source>
</evidence>
<dbReference type="InterPro" id="IPR000847">
    <property type="entry name" value="LysR_HTH_N"/>
</dbReference>
<comment type="caution">
    <text evidence="6">The sequence shown here is derived from an EMBL/GenBank/DDBJ whole genome shotgun (WGS) entry which is preliminary data.</text>
</comment>
<dbReference type="InterPro" id="IPR036388">
    <property type="entry name" value="WH-like_DNA-bd_sf"/>
</dbReference>
<dbReference type="PROSITE" id="PS50931">
    <property type="entry name" value="HTH_LYSR"/>
    <property type="match status" value="1"/>
</dbReference>
<protein>
    <submittedName>
        <fullName evidence="6">LysR family transcriptional regulator</fullName>
    </submittedName>
</protein>
<dbReference type="InterPro" id="IPR058163">
    <property type="entry name" value="LysR-type_TF_proteobact-type"/>
</dbReference>
<dbReference type="CDD" id="cd08432">
    <property type="entry name" value="PBP2_GcdR_TrpI_HvrB_AmpR_like"/>
    <property type="match status" value="1"/>
</dbReference>
<dbReference type="Proteomes" id="UP000253941">
    <property type="component" value="Unassembled WGS sequence"/>
</dbReference>
<keyword evidence="4" id="KW-0804">Transcription</keyword>
<keyword evidence="7" id="KW-1185">Reference proteome</keyword>
<evidence type="ECO:0000313" key="6">
    <source>
        <dbReference type="EMBL" id="RDD60812.1"/>
    </source>
</evidence>
<accession>A0A369T7G2</accession>
<dbReference type="PANTHER" id="PTHR30537:SF74">
    <property type="entry name" value="HTH-TYPE TRANSCRIPTIONAL REGULATOR TRPI"/>
    <property type="match status" value="1"/>
</dbReference>
<evidence type="ECO:0000256" key="1">
    <source>
        <dbReference type="ARBA" id="ARBA00009437"/>
    </source>
</evidence>
<proteinExistence type="inferred from homology"/>
<dbReference type="SUPFAM" id="SSF53850">
    <property type="entry name" value="Periplasmic binding protein-like II"/>
    <property type="match status" value="1"/>
</dbReference>
<dbReference type="Gene3D" id="3.40.190.10">
    <property type="entry name" value="Periplasmic binding protein-like II"/>
    <property type="match status" value="2"/>
</dbReference>
<comment type="similarity">
    <text evidence="1">Belongs to the LysR transcriptional regulatory family.</text>
</comment>
<dbReference type="InterPro" id="IPR005119">
    <property type="entry name" value="LysR_subst-bd"/>
</dbReference>
<dbReference type="GO" id="GO:0043565">
    <property type="term" value="F:sequence-specific DNA binding"/>
    <property type="evidence" value="ECO:0007669"/>
    <property type="project" value="TreeGrafter"/>
</dbReference>
<dbReference type="EMBL" id="QPMH01000019">
    <property type="protein sequence ID" value="RDD60812.1"/>
    <property type="molecule type" value="Genomic_DNA"/>
</dbReference>
<dbReference type="Pfam" id="PF00126">
    <property type="entry name" value="HTH_1"/>
    <property type="match status" value="1"/>
</dbReference>
<dbReference type="GO" id="GO:0006351">
    <property type="term" value="P:DNA-templated transcription"/>
    <property type="evidence" value="ECO:0007669"/>
    <property type="project" value="TreeGrafter"/>
</dbReference>
<feature type="domain" description="HTH lysR-type" evidence="5">
    <location>
        <begin position="9"/>
        <end position="66"/>
    </location>
</feature>
<dbReference type="AlphaFoldDB" id="A0A369T7G2"/>
<evidence type="ECO:0000313" key="7">
    <source>
        <dbReference type="Proteomes" id="UP000253941"/>
    </source>
</evidence>
<organism evidence="6 7">
    <name type="scientific">Ferruginivarius sediminum</name>
    <dbReference type="NCBI Taxonomy" id="2661937"/>
    <lineage>
        <taxon>Bacteria</taxon>
        <taxon>Pseudomonadati</taxon>
        <taxon>Pseudomonadota</taxon>
        <taxon>Alphaproteobacteria</taxon>
        <taxon>Rhodospirillales</taxon>
        <taxon>Rhodospirillaceae</taxon>
        <taxon>Ferruginivarius</taxon>
    </lineage>
</organism>
<reference evidence="6 7" key="1">
    <citation type="submission" date="2018-07" db="EMBL/GenBank/DDBJ databases">
        <title>Venubactetium sediminum gen. nov., sp. nov., isolated from a marine solar saltern.</title>
        <authorList>
            <person name="Wang S."/>
        </authorList>
    </citation>
    <scope>NUCLEOTIDE SEQUENCE [LARGE SCALE GENOMIC DNA]</scope>
    <source>
        <strain evidence="6 7">WD2A32</strain>
    </source>
</reference>
<name>A0A369T7G2_9PROT</name>
<gene>
    <name evidence="6" type="ORF">DRB17_15885</name>
</gene>